<reference evidence="3" key="1">
    <citation type="journal article" date="2019" name="Int. J. Syst. Evol. Microbiol.">
        <title>The Global Catalogue of Microorganisms (GCM) 10K type strain sequencing project: providing services to taxonomists for standard genome sequencing and annotation.</title>
        <authorList>
            <consortium name="The Broad Institute Genomics Platform"/>
            <consortium name="The Broad Institute Genome Sequencing Center for Infectious Disease"/>
            <person name="Wu L."/>
            <person name="Ma J."/>
        </authorList>
    </citation>
    <scope>NUCLEOTIDE SEQUENCE [LARGE SCALE GENOMIC DNA]</scope>
    <source>
        <strain evidence="3">CGMCC 4.7304</strain>
    </source>
</reference>
<evidence type="ECO:0000256" key="1">
    <source>
        <dbReference type="SAM" id="MobiDB-lite"/>
    </source>
</evidence>
<comment type="caution">
    <text evidence="2">The sequence shown here is derived from an EMBL/GenBank/DDBJ whole genome shotgun (WGS) entry which is preliminary data.</text>
</comment>
<sequence>MDLSKEAETLTAFRNRVEEALSKLERSSASAKAMGDHRIAGDAYGKGFDSAEALAALYETVHGRLQELSKVFGDQIEAMGLAAVIAERGYDGMDAEEAARMRGIEERALEYRRSRPAASDSGQPGAASAAPPSEGGTGATGGGY</sequence>
<organism evidence="2 3">
    <name type="scientific">Streptomyces gamaensis</name>
    <dbReference type="NCBI Taxonomy" id="1763542"/>
    <lineage>
        <taxon>Bacteria</taxon>
        <taxon>Bacillati</taxon>
        <taxon>Actinomycetota</taxon>
        <taxon>Actinomycetes</taxon>
        <taxon>Kitasatosporales</taxon>
        <taxon>Streptomycetaceae</taxon>
        <taxon>Streptomyces</taxon>
    </lineage>
</organism>
<dbReference type="Proteomes" id="UP001596083">
    <property type="component" value="Unassembled WGS sequence"/>
</dbReference>
<dbReference type="RefSeq" id="WP_390321738.1">
    <property type="nucleotide sequence ID" value="NZ_JBHSPB010000043.1"/>
</dbReference>
<name>A0ABW0Z8H7_9ACTN</name>
<feature type="region of interest" description="Disordered" evidence="1">
    <location>
        <begin position="110"/>
        <end position="144"/>
    </location>
</feature>
<evidence type="ECO:0000313" key="2">
    <source>
        <dbReference type="EMBL" id="MFC5725006.1"/>
    </source>
</evidence>
<dbReference type="EMBL" id="JBHSPB010000043">
    <property type="protein sequence ID" value="MFC5725006.1"/>
    <property type="molecule type" value="Genomic_DNA"/>
</dbReference>
<feature type="compositionally biased region" description="Gly residues" evidence="1">
    <location>
        <begin position="135"/>
        <end position="144"/>
    </location>
</feature>
<accession>A0ABW0Z8H7</accession>
<keyword evidence="3" id="KW-1185">Reference proteome</keyword>
<protein>
    <submittedName>
        <fullName evidence="2">Uncharacterized protein</fullName>
    </submittedName>
</protein>
<gene>
    <name evidence="2" type="ORF">ACFP1Z_33180</name>
</gene>
<evidence type="ECO:0000313" key="3">
    <source>
        <dbReference type="Proteomes" id="UP001596083"/>
    </source>
</evidence>
<proteinExistence type="predicted"/>
<feature type="compositionally biased region" description="Low complexity" evidence="1">
    <location>
        <begin position="116"/>
        <end position="134"/>
    </location>
</feature>